<protein>
    <submittedName>
        <fullName evidence="1">Uncharacterized protein</fullName>
    </submittedName>
</protein>
<evidence type="ECO:0000313" key="2">
    <source>
        <dbReference type="Proteomes" id="UP000186817"/>
    </source>
</evidence>
<name>A0A1Q9E314_SYMMI</name>
<dbReference type="EMBL" id="LSRX01000280">
    <property type="protein sequence ID" value="OLQ01818.1"/>
    <property type="molecule type" value="Genomic_DNA"/>
</dbReference>
<accession>A0A1Q9E314</accession>
<comment type="caution">
    <text evidence="1">The sequence shown here is derived from an EMBL/GenBank/DDBJ whole genome shotgun (WGS) entry which is preliminary data.</text>
</comment>
<organism evidence="1 2">
    <name type="scientific">Symbiodinium microadriaticum</name>
    <name type="common">Dinoflagellate</name>
    <name type="synonym">Zooxanthella microadriatica</name>
    <dbReference type="NCBI Taxonomy" id="2951"/>
    <lineage>
        <taxon>Eukaryota</taxon>
        <taxon>Sar</taxon>
        <taxon>Alveolata</taxon>
        <taxon>Dinophyceae</taxon>
        <taxon>Suessiales</taxon>
        <taxon>Symbiodiniaceae</taxon>
        <taxon>Symbiodinium</taxon>
    </lineage>
</organism>
<proteinExistence type="predicted"/>
<dbReference type="AlphaFoldDB" id="A0A1Q9E314"/>
<keyword evidence="2" id="KW-1185">Reference proteome</keyword>
<evidence type="ECO:0000313" key="1">
    <source>
        <dbReference type="EMBL" id="OLQ01818.1"/>
    </source>
</evidence>
<gene>
    <name evidence="1" type="ORF">AK812_SmicGene15391</name>
</gene>
<reference evidence="1 2" key="1">
    <citation type="submission" date="2016-02" db="EMBL/GenBank/DDBJ databases">
        <title>Genome analysis of coral dinoflagellate symbionts highlights evolutionary adaptations to a symbiotic lifestyle.</title>
        <authorList>
            <person name="Aranda M."/>
            <person name="Li Y."/>
            <person name="Liew Y.J."/>
            <person name="Baumgarten S."/>
            <person name="Simakov O."/>
            <person name="Wilson M."/>
            <person name="Piel J."/>
            <person name="Ashoor H."/>
            <person name="Bougouffa S."/>
            <person name="Bajic V.B."/>
            <person name="Ryu T."/>
            <person name="Ravasi T."/>
            <person name="Bayer T."/>
            <person name="Micklem G."/>
            <person name="Kim H."/>
            <person name="Bhak J."/>
            <person name="Lajeunesse T.C."/>
            <person name="Voolstra C.R."/>
        </authorList>
    </citation>
    <scope>NUCLEOTIDE SEQUENCE [LARGE SCALE GENOMIC DNA]</scope>
    <source>
        <strain evidence="1 2">CCMP2467</strain>
    </source>
</reference>
<sequence>MVAPTAPWVPQLAWYHRWVGTLANGTHAATADAAQLIKMRLWTSKNAMTDKDVPKMCQVQSINVEENPRTRPMAKPAAVDPGASELQLLAGQWAVMEQEVNCAAGGDLVRKLPGPMEICNFWAAKITRRKAELEKVKVRGHRIELGEVAASEGVSASTLSSFASIVSLHVGLERGGLLPRELPGGLLRADIVSSVDDECCSHAANEPLFAGIQEREDHGCDIARCRARSHSEMNHRVFCVDDVPEESFTKVCKIWPFTALSAEMRFNGKIDSQLSTDMLPNVDLFRCGSRRATAGDTALRGRLA</sequence>
<dbReference type="Proteomes" id="UP000186817">
    <property type="component" value="Unassembled WGS sequence"/>
</dbReference>